<evidence type="ECO:0000313" key="2">
    <source>
        <dbReference type="EMBL" id="CUS13927.1"/>
    </source>
</evidence>
<name>A0A292Q5J6_9PEZI</name>
<evidence type="ECO:0000256" key="1">
    <source>
        <dbReference type="SAM" id="MobiDB-lite"/>
    </source>
</evidence>
<accession>A0A292Q5J6</accession>
<proteinExistence type="predicted"/>
<dbReference type="Proteomes" id="UP001412239">
    <property type="component" value="Unassembled WGS sequence"/>
</dbReference>
<evidence type="ECO:0000313" key="3">
    <source>
        <dbReference type="Proteomes" id="UP001412239"/>
    </source>
</evidence>
<feature type="region of interest" description="Disordered" evidence="1">
    <location>
        <begin position="64"/>
        <end position="86"/>
    </location>
</feature>
<reference evidence="2" key="1">
    <citation type="submission" date="2015-10" db="EMBL/GenBank/DDBJ databases">
        <authorList>
            <person name="Regsiter A."/>
            <person name="william w."/>
        </authorList>
    </citation>
    <scope>NUCLEOTIDE SEQUENCE</scope>
    <source>
        <strain evidence="2">Montdore</strain>
    </source>
</reference>
<dbReference type="AlphaFoldDB" id="A0A292Q5J6"/>
<feature type="compositionally biased region" description="Polar residues" evidence="1">
    <location>
        <begin position="197"/>
        <end position="216"/>
    </location>
</feature>
<organism evidence="2 3">
    <name type="scientific">Tuber aestivum</name>
    <name type="common">summer truffle</name>
    <dbReference type="NCBI Taxonomy" id="59557"/>
    <lineage>
        <taxon>Eukaryota</taxon>
        <taxon>Fungi</taxon>
        <taxon>Dikarya</taxon>
        <taxon>Ascomycota</taxon>
        <taxon>Pezizomycotina</taxon>
        <taxon>Pezizomycetes</taxon>
        <taxon>Pezizales</taxon>
        <taxon>Tuberaceae</taxon>
        <taxon>Tuber</taxon>
    </lineage>
</organism>
<feature type="region of interest" description="Disordered" evidence="1">
    <location>
        <begin position="103"/>
        <end position="145"/>
    </location>
</feature>
<sequence length="216" mass="24266">MVFFRVPLRPTPPPFPLSPHHACQSSSCLRLQISYRYTFSPYPHHFLSGGKPSLAAKTVFVMSSKEKPGSPAPQSSREPKDENEDDEEEINLMNAFMSGEKTFYSPLPPVKPTSTKPSGSRKRVAFAEPREEPSKAPKMEHRQIPMPAELMVPNSRRTPWKALVPPHSLPCTLKRQNPNYWWSAVTPEHRIPPVLNENESANNSRLGNSSQGRLGS</sequence>
<feature type="region of interest" description="Disordered" evidence="1">
    <location>
        <begin position="193"/>
        <end position="216"/>
    </location>
</feature>
<keyword evidence="3" id="KW-1185">Reference proteome</keyword>
<feature type="compositionally biased region" description="Basic and acidic residues" evidence="1">
    <location>
        <begin position="128"/>
        <end position="143"/>
    </location>
</feature>
<protein>
    <submittedName>
        <fullName evidence="2">Uncharacterized protein</fullName>
    </submittedName>
</protein>
<gene>
    <name evidence="2" type="ORF">GSTUAT00001964001</name>
</gene>
<dbReference type="EMBL" id="LN890965">
    <property type="protein sequence ID" value="CUS13927.1"/>
    <property type="molecule type" value="Genomic_DNA"/>
</dbReference>